<gene>
    <name evidence="1" type="ORF">FQA47_021718</name>
</gene>
<name>A0A834BTL7_ORYME</name>
<organism evidence="1 2">
    <name type="scientific">Oryzias melastigma</name>
    <name type="common">Marine medaka</name>
    <dbReference type="NCBI Taxonomy" id="30732"/>
    <lineage>
        <taxon>Eukaryota</taxon>
        <taxon>Metazoa</taxon>
        <taxon>Chordata</taxon>
        <taxon>Craniata</taxon>
        <taxon>Vertebrata</taxon>
        <taxon>Euteleostomi</taxon>
        <taxon>Actinopterygii</taxon>
        <taxon>Neopterygii</taxon>
        <taxon>Teleostei</taxon>
        <taxon>Neoteleostei</taxon>
        <taxon>Acanthomorphata</taxon>
        <taxon>Ovalentaria</taxon>
        <taxon>Atherinomorphae</taxon>
        <taxon>Beloniformes</taxon>
        <taxon>Adrianichthyidae</taxon>
        <taxon>Oryziinae</taxon>
        <taxon>Oryzias</taxon>
    </lineage>
</organism>
<proteinExistence type="predicted"/>
<evidence type="ECO:0000313" key="1">
    <source>
        <dbReference type="EMBL" id="KAF6715299.1"/>
    </source>
</evidence>
<reference evidence="1" key="1">
    <citation type="journal article" name="BMC Genomics">
        <title>Long-read sequencing and de novo genome assembly of marine medaka (Oryzias melastigma).</title>
        <authorList>
            <person name="Liang P."/>
            <person name="Saqib H.S.A."/>
            <person name="Ni X."/>
            <person name="Shen Y."/>
        </authorList>
    </citation>
    <scope>NUCLEOTIDE SEQUENCE</scope>
    <source>
        <strain evidence="1">Bigg-433</strain>
    </source>
</reference>
<dbReference type="Proteomes" id="UP000646548">
    <property type="component" value="Unassembled WGS sequence"/>
</dbReference>
<dbReference type="AlphaFoldDB" id="A0A834BTL7"/>
<evidence type="ECO:0000313" key="2">
    <source>
        <dbReference type="Proteomes" id="UP000646548"/>
    </source>
</evidence>
<dbReference type="EMBL" id="WKFB01001115">
    <property type="protein sequence ID" value="KAF6715299.1"/>
    <property type="molecule type" value="Genomic_DNA"/>
</dbReference>
<accession>A0A834BTL7</accession>
<sequence length="133" mass="15058">MSKINLCLDVEVRVSGVWVIVHECAMWLCKEIPAAPQHNLLHHHSSGYNPPSVCTIQVSTHHHTSAPCTFQTHFFSRNKSLDNRMGIRGTFLQQKRSTPVRTSLASVRAMPGWQTARAGGFWLFWKCLDGKMD</sequence>
<comment type="caution">
    <text evidence="1">The sequence shown here is derived from an EMBL/GenBank/DDBJ whole genome shotgun (WGS) entry which is preliminary data.</text>
</comment>
<protein>
    <submittedName>
        <fullName evidence="1">Uncharacterized protein</fullName>
    </submittedName>
</protein>